<sequence length="157" mass="18785">MKKSNRGDPWVVRRERRKERGNHWQKFLVKFLQSRFYLICGDFLHLLQLSNHETPRIFAPVMVTLAPVVEAIQHRMHLSVVNCYQQLSSRRDIAFSSSFRFVHIVLDRNQSNCFYFVIVTQHFNARPKTIECSQISSTFTDKQPEFFNTTFFFKDYL</sequence>
<protein>
    <submittedName>
        <fullName evidence="1">Uncharacterized protein</fullName>
    </submittedName>
</protein>
<reference evidence="1" key="1">
    <citation type="journal article" date="2023" name="G3 (Bethesda)">
        <title>Whole genome assembly and annotation of the endangered Caribbean coral Acropora cervicornis.</title>
        <authorList>
            <person name="Selwyn J.D."/>
            <person name="Vollmer S.V."/>
        </authorList>
    </citation>
    <scope>NUCLEOTIDE SEQUENCE</scope>
    <source>
        <strain evidence="1">K2</strain>
    </source>
</reference>
<dbReference type="AlphaFoldDB" id="A0AAD9QHK3"/>
<proteinExistence type="predicted"/>
<organism evidence="1 2">
    <name type="scientific">Acropora cervicornis</name>
    <name type="common">Staghorn coral</name>
    <dbReference type="NCBI Taxonomy" id="6130"/>
    <lineage>
        <taxon>Eukaryota</taxon>
        <taxon>Metazoa</taxon>
        <taxon>Cnidaria</taxon>
        <taxon>Anthozoa</taxon>
        <taxon>Hexacorallia</taxon>
        <taxon>Scleractinia</taxon>
        <taxon>Astrocoeniina</taxon>
        <taxon>Acroporidae</taxon>
        <taxon>Acropora</taxon>
    </lineage>
</organism>
<evidence type="ECO:0000313" key="2">
    <source>
        <dbReference type="Proteomes" id="UP001249851"/>
    </source>
</evidence>
<gene>
    <name evidence="1" type="ORF">P5673_016219</name>
</gene>
<accession>A0AAD9QHK3</accession>
<name>A0AAD9QHK3_ACRCE</name>
<comment type="caution">
    <text evidence="1">The sequence shown here is derived from an EMBL/GenBank/DDBJ whole genome shotgun (WGS) entry which is preliminary data.</text>
</comment>
<reference evidence="1" key="2">
    <citation type="journal article" date="2023" name="Science">
        <title>Genomic signatures of disease resistance in endangered staghorn corals.</title>
        <authorList>
            <person name="Vollmer S.V."/>
            <person name="Selwyn J.D."/>
            <person name="Despard B.A."/>
            <person name="Roesel C.L."/>
        </authorList>
    </citation>
    <scope>NUCLEOTIDE SEQUENCE</scope>
    <source>
        <strain evidence="1">K2</strain>
    </source>
</reference>
<keyword evidence="2" id="KW-1185">Reference proteome</keyword>
<evidence type="ECO:0000313" key="1">
    <source>
        <dbReference type="EMBL" id="KAK2561081.1"/>
    </source>
</evidence>
<dbReference type="Proteomes" id="UP001249851">
    <property type="component" value="Unassembled WGS sequence"/>
</dbReference>
<dbReference type="EMBL" id="JARQWQ010000034">
    <property type="protein sequence ID" value="KAK2561081.1"/>
    <property type="molecule type" value="Genomic_DNA"/>
</dbReference>